<gene>
    <name evidence="7" type="ORF">AMORRO_LOCUS888</name>
</gene>
<proteinExistence type="predicted"/>
<accession>A0A9N8YWB7</accession>
<keyword evidence="2" id="KW-0256">Endoplasmic reticulum</keyword>
<dbReference type="GO" id="GO:0031410">
    <property type="term" value="C:cytoplasmic vesicle"/>
    <property type="evidence" value="ECO:0007669"/>
    <property type="project" value="UniProtKB-KW"/>
</dbReference>
<keyword evidence="5" id="KW-0968">Cytoplasmic vesicle</keyword>
<evidence type="ECO:0000256" key="2">
    <source>
        <dbReference type="ARBA" id="ARBA00022824"/>
    </source>
</evidence>
<feature type="transmembrane region" description="Helical" evidence="6">
    <location>
        <begin position="25"/>
        <end position="44"/>
    </location>
</feature>
<reference evidence="7" key="1">
    <citation type="submission" date="2021-06" db="EMBL/GenBank/DDBJ databases">
        <authorList>
            <person name="Kallberg Y."/>
            <person name="Tangrot J."/>
            <person name="Rosling A."/>
        </authorList>
    </citation>
    <scope>NUCLEOTIDE SEQUENCE</scope>
    <source>
        <strain evidence="7">CL551</strain>
    </source>
</reference>
<feature type="transmembrane region" description="Helical" evidence="6">
    <location>
        <begin position="56"/>
        <end position="78"/>
    </location>
</feature>
<keyword evidence="4 6" id="KW-0472">Membrane</keyword>
<protein>
    <submittedName>
        <fullName evidence="7">18582_t:CDS:1</fullName>
    </submittedName>
</protein>
<dbReference type="GO" id="GO:0070072">
    <property type="term" value="P:vacuolar proton-transporting V-type ATPase complex assembly"/>
    <property type="evidence" value="ECO:0007669"/>
    <property type="project" value="InterPro"/>
</dbReference>
<dbReference type="Proteomes" id="UP000789342">
    <property type="component" value="Unassembled WGS sequence"/>
</dbReference>
<dbReference type="InterPro" id="IPR019013">
    <property type="entry name" value="Vma21"/>
</dbReference>
<evidence type="ECO:0000256" key="4">
    <source>
        <dbReference type="ARBA" id="ARBA00023136"/>
    </source>
</evidence>
<comment type="caution">
    <text evidence="7">The sequence shown here is derived from an EMBL/GenBank/DDBJ whole genome shotgun (WGS) entry which is preliminary data.</text>
</comment>
<dbReference type="AlphaFoldDB" id="A0A9N8YWB7"/>
<evidence type="ECO:0000313" key="7">
    <source>
        <dbReference type="EMBL" id="CAG8450845.1"/>
    </source>
</evidence>
<evidence type="ECO:0000256" key="5">
    <source>
        <dbReference type="ARBA" id="ARBA00023329"/>
    </source>
</evidence>
<evidence type="ECO:0000256" key="1">
    <source>
        <dbReference type="ARBA" id="ARBA00022692"/>
    </source>
</evidence>
<keyword evidence="8" id="KW-1185">Reference proteome</keyword>
<dbReference type="Pfam" id="PF09446">
    <property type="entry name" value="VMA21"/>
    <property type="match status" value="1"/>
</dbReference>
<keyword evidence="1 6" id="KW-0812">Transmembrane</keyword>
<evidence type="ECO:0000256" key="6">
    <source>
        <dbReference type="SAM" id="Phobius"/>
    </source>
</evidence>
<evidence type="ECO:0000313" key="8">
    <source>
        <dbReference type="Proteomes" id="UP000789342"/>
    </source>
</evidence>
<evidence type="ECO:0000256" key="3">
    <source>
        <dbReference type="ARBA" id="ARBA00022989"/>
    </source>
</evidence>
<keyword evidence="3 6" id="KW-1133">Transmembrane helix</keyword>
<dbReference type="OrthoDB" id="160405at2759"/>
<organism evidence="7 8">
    <name type="scientific">Acaulospora morrowiae</name>
    <dbReference type="NCBI Taxonomy" id="94023"/>
    <lineage>
        <taxon>Eukaryota</taxon>
        <taxon>Fungi</taxon>
        <taxon>Fungi incertae sedis</taxon>
        <taxon>Mucoromycota</taxon>
        <taxon>Glomeromycotina</taxon>
        <taxon>Glomeromycetes</taxon>
        <taxon>Diversisporales</taxon>
        <taxon>Acaulosporaceae</taxon>
        <taxon>Acaulospora</taxon>
    </lineage>
</organism>
<sequence length="91" mass="10068">MSSSTVQAPIKDSGPEVPRFVVFKLYLHTLLMVFLPLGTYFFTAKYCFEGEFKTTYAALSAAGIANVVLLSFIITAFVEDSSVQTKDKKTE</sequence>
<name>A0A9N8YWB7_9GLOM</name>
<dbReference type="EMBL" id="CAJVPV010000311">
    <property type="protein sequence ID" value="CAG8450845.1"/>
    <property type="molecule type" value="Genomic_DNA"/>
</dbReference>